<accession>A0A9D9N965</accession>
<dbReference type="PROSITE" id="PS50043">
    <property type="entry name" value="HTH_LUXR_2"/>
    <property type="match status" value="1"/>
</dbReference>
<protein>
    <submittedName>
        <fullName evidence="2">Helix-turn-helix transcriptional regulator</fullName>
    </submittedName>
</protein>
<organism evidence="2 3">
    <name type="scientific">Candidatus Merdivivens pullistercoris</name>
    <dbReference type="NCBI Taxonomy" id="2840873"/>
    <lineage>
        <taxon>Bacteria</taxon>
        <taxon>Pseudomonadati</taxon>
        <taxon>Bacteroidota</taxon>
        <taxon>Bacteroidia</taxon>
        <taxon>Bacteroidales</taxon>
        <taxon>Muribaculaceae</taxon>
        <taxon>Muribaculaceae incertae sedis</taxon>
        <taxon>Candidatus Merdivivens</taxon>
    </lineage>
</organism>
<dbReference type="InterPro" id="IPR000792">
    <property type="entry name" value="Tscrpt_reg_LuxR_C"/>
</dbReference>
<dbReference type="Proteomes" id="UP000823597">
    <property type="component" value="Unassembled WGS sequence"/>
</dbReference>
<dbReference type="EMBL" id="JADIME010000036">
    <property type="protein sequence ID" value="MBO8465046.1"/>
    <property type="molecule type" value="Genomic_DNA"/>
</dbReference>
<dbReference type="AlphaFoldDB" id="A0A9D9N965"/>
<reference evidence="2" key="1">
    <citation type="submission" date="2020-10" db="EMBL/GenBank/DDBJ databases">
        <authorList>
            <person name="Gilroy R."/>
        </authorList>
    </citation>
    <scope>NUCLEOTIDE SEQUENCE</scope>
    <source>
        <strain evidence="2">10037</strain>
    </source>
</reference>
<dbReference type="GO" id="GO:0006355">
    <property type="term" value="P:regulation of DNA-templated transcription"/>
    <property type="evidence" value="ECO:0007669"/>
    <property type="project" value="InterPro"/>
</dbReference>
<dbReference type="SMART" id="SM00421">
    <property type="entry name" value="HTH_LUXR"/>
    <property type="match status" value="1"/>
</dbReference>
<dbReference type="Pfam" id="PF00196">
    <property type="entry name" value="GerE"/>
    <property type="match status" value="1"/>
</dbReference>
<dbReference type="GO" id="GO:0003677">
    <property type="term" value="F:DNA binding"/>
    <property type="evidence" value="ECO:0007669"/>
    <property type="project" value="InterPro"/>
</dbReference>
<dbReference type="CDD" id="cd06170">
    <property type="entry name" value="LuxR_C_like"/>
    <property type="match status" value="1"/>
</dbReference>
<dbReference type="InterPro" id="IPR036388">
    <property type="entry name" value="WH-like_DNA-bd_sf"/>
</dbReference>
<dbReference type="InterPro" id="IPR016032">
    <property type="entry name" value="Sig_transdc_resp-reg_C-effctor"/>
</dbReference>
<evidence type="ECO:0000259" key="1">
    <source>
        <dbReference type="PROSITE" id="PS50043"/>
    </source>
</evidence>
<proteinExistence type="predicted"/>
<evidence type="ECO:0000313" key="3">
    <source>
        <dbReference type="Proteomes" id="UP000823597"/>
    </source>
</evidence>
<dbReference type="Gene3D" id="3.30.450.20">
    <property type="entry name" value="PAS domain"/>
    <property type="match status" value="1"/>
</dbReference>
<sequence>MERTEINHLCDIMARLIPFPVYVMELDTGHILYASESHSGEFIGGYPASDAVDKGWRFLHEIISPEMRSFIDDAINVIMDFYTKDLDTDKKHFTIPFNCDILTKNKALKVTVNHKFIPFIIDSDGKTTHIMGVFFPGNIAQKNTLVARNENEGKRWIYENGKWENAAYMELSDMEKIIMTYSIQGMSIKMIAWNIGKSEDTVKKYRKAIFTKLGVHNIAEAITIILTHKML</sequence>
<comment type="caution">
    <text evidence="2">The sequence shown here is derived from an EMBL/GenBank/DDBJ whole genome shotgun (WGS) entry which is preliminary data.</text>
</comment>
<dbReference type="Gene3D" id="1.10.10.10">
    <property type="entry name" value="Winged helix-like DNA-binding domain superfamily/Winged helix DNA-binding domain"/>
    <property type="match status" value="1"/>
</dbReference>
<dbReference type="SUPFAM" id="SSF46894">
    <property type="entry name" value="C-terminal effector domain of the bipartite response regulators"/>
    <property type="match status" value="1"/>
</dbReference>
<feature type="domain" description="HTH luxR-type" evidence="1">
    <location>
        <begin position="164"/>
        <end position="229"/>
    </location>
</feature>
<gene>
    <name evidence="2" type="ORF">IAB93_03510</name>
</gene>
<evidence type="ECO:0000313" key="2">
    <source>
        <dbReference type="EMBL" id="MBO8465046.1"/>
    </source>
</evidence>
<name>A0A9D9N965_9BACT</name>
<reference evidence="2" key="2">
    <citation type="journal article" date="2021" name="PeerJ">
        <title>Extensive microbial diversity within the chicken gut microbiome revealed by metagenomics and culture.</title>
        <authorList>
            <person name="Gilroy R."/>
            <person name="Ravi A."/>
            <person name="Getino M."/>
            <person name="Pursley I."/>
            <person name="Horton D.L."/>
            <person name="Alikhan N.F."/>
            <person name="Baker D."/>
            <person name="Gharbi K."/>
            <person name="Hall N."/>
            <person name="Watson M."/>
            <person name="Adriaenssens E.M."/>
            <person name="Foster-Nyarko E."/>
            <person name="Jarju S."/>
            <person name="Secka A."/>
            <person name="Antonio M."/>
            <person name="Oren A."/>
            <person name="Chaudhuri R.R."/>
            <person name="La Ragione R."/>
            <person name="Hildebrand F."/>
            <person name="Pallen M.J."/>
        </authorList>
    </citation>
    <scope>NUCLEOTIDE SEQUENCE</scope>
    <source>
        <strain evidence="2">10037</strain>
    </source>
</reference>